<dbReference type="Proteomes" id="UP000050741">
    <property type="component" value="Unassembled WGS sequence"/>
</dbReference>
<sequence>MTAAENQQKMEAALDSIFALAEHLLVPFPPISDVLSKFEIPEVIDLMRSAVKLKNGEAIENIGTKLEAKRLNVVKEAFEQSVRADMLCVRCQQKVENIDHLCYCKVSKTQCHHGNGCCNSRRLRAPN</sequence>
<name>A0A183CE01_GLOPA</name>
<protein>
    <submittedName>
        <fullName evidence="2">CUE domain-containing protein</fullName>
    </submittedName>
</protein>
<evidence type="ECO:0000313" key="1">
    <source>
        <dbReference type="Proteomes" id="UP000050741"/>
    </source>
</evidence>
<dbReference type="AlphaFoldDB" id="A0A183CE01"/>
<evidence type="ECO:0000313" key="2">
    <source>
        <dbReference type="WBParaSite" id="GPLIN_001110500"/>
    </source>
</evidence>
<proteinExistence type="predicted"/>
<organism evidence="1 2">
    <name type="scientific">Globodera pallida</name>
    <name type="common">Potato cyst nematode worm</name>
    <name type="synonym">Heterodera pallida</name>
    <dbReference type="NCBI Taxonomy" id="36090"/>
    <lineage>
        <taxon>Eukaryota</taxon>
        <taxon>Metazoa</taxon>
        <taxon>Ecdysozoa</taxon>
        <taxon>Nematoda</taxon>
        <taxon>Chromadorea</taxon>
        <taxon>Rhabditida</taxon>
        <taxon>Tylenchina</taxon>
        <taxon>Tylenchomorpha</taxon>
        <taxon>Tylenchoidea</taxon>
        <taxon>Heteroderidae</taxon>
        <taxon>Heteroderinae</taxon>
        <taxon>Globodera</taxon>
    </lineage>
</organism>
<reference evidence="2" key="2">
    <citation type="submission" date="2016-06" db="UniProtKB">
        <authorList>
            <consortium name="WormBaseParasite"/>
        </authorList>
    </citation>
    <scope>IDENTIFICATION</scope>
</reference>
<dbReference type="WBParaSite" id="GPLIN_001110500">
    <property type="protein sequence ID" value="GPLIN_001110500"/>
    <property type="gene ID" value="GPLIN_001110500"/>
</dbReference>
<keyword evidence="1" id="KW-1185">Reference proteome</keyword>
<reference evidence="1" key="1">
    <citation type="submission" date="2014-05" db="EMBL/GenBank/DDBJ databases">
        <title>The genome and life-stage specific transcriptomes of Globodera pallida elucidate key aspects of plant parasitism by a cyst nematode.</title>
        <authorList>
            <person name="Cotton J.A."/>
            <person name="Lilley C.J."/>
            <person name="Jones L.M."/>
            <person name="Kikuchi T."/>
            <person name="Reid A.J."/>
            <person name="Thorpe P."/>
            <person name="Tsai I.J."/>
            <person name="Beasley H."/>
            <person name="Blok V."/>
            <person name="Cock P.J.A."/>
            <person name="Van den Akker S.E."/>
            <person name="Holroyd N."/>
            <person name="Hunt M."/>
            <person name="Mantelin S."/>
            <person name="Naghra H."/>
            <person name="Pain A."/>
            <person name="Palomares-Rius J.E."/>
            <person name="Zarowiecki M."/>
            <person name="Berriman M."/>
            <person name="Jones J.T."/>
            <person name="Urwin P.E."/>
        </authorList>
    </citation>
    <scope>NUCLEOTIDE SEQUENCE [LARGE SCALE GENOMIC DNA]</scope>
    <source>
        <strain evidence="1">Lindley</strain>
    </source>
</reference>
<accession>A0A183CE01</accession>